<dbReference type="RefSeq" id="WP_051225266.1">
    <property type="nucleotide sequence ID" value="NZ_AUEH01000019.1"/>
</dbReference>
<dbReference type="PATRIC" id="fig|1122147.4.peg.378"/>
<evidence type="ECO:0000313" key="8">
    <source>
        <dbReference type="EMBL" id="KRM25888.1"/>
    </source>
</evidence>
<dbReference type="InterPro" id="IPR007156">
    <property type="entry name" value="MamQ_LemA"/>
</dbReference>
<keyword evidence="3 7" id="KW-0812">Transmembrane</keyword>
<sequence>MQNGSTDNKPRRSYLPWLIVLAVIVVLGIFGISTYNGLAKQSQSVDSQWANVETVMQRRADLIPNLVSAVKGSMKQEQKVFGDIAAARSNYSKANSASDKMKANAQIDQSVGTLISAIHESYPQLESNNNVKTLMTELEGTENRIAVERRRYNTAVQSYNTSVVTFPRNVFANMTGQGQKPYFKAETGADKAPKVDLDDSSSSSK</sequence>
<evidence type="ECO:0000256" key="1">
    <source>
        <dbReference type="ARBA" id="ARBA00004167"/>
    </source>
</evidence>
<evidence type="ECO:0008006" key="10">
    <source>
        <dbReference type="Google" id="ProtNLM"/>
    </source>
</evidence>
<dbReference type="GeneID" id="78511326"/>
<dbReference type="AlphaFoldDB" id="A0A0R1X765"/>
<proteinExistence type="inferred from homology"/>
<keyword evidence="4 7" id="KW-1133">Transmembrane helix</keyword>
<dbReference type="EMBL" id="AZFW01000095">
    <property type="protein sequence ID" value="KRM25888.1"/>
    <property type="molecule type" value="Genomic_DNA"/>
</dbReference>
<reference evidence="8 9" key="1">
    <citation type="journal article" date="2015" name="Genome Announc.">
        <title>Expanding the biotechnology potential of lactobacilli through comparative genomics of 213 strains and associated genera.</title>
        <authorList>
            <person name="Sun Z."/>
            <person name="Harris H.M."/>
            <person name="McCann A."/>
            <person name="Guo C."/>
            <person name="Argimon S."/>
            <person name="Zhang W."/>
            <person name="Yang X."/>
            <person name="Jeffery I.B."/>
            <person name="Cooney J.C."/>
            <person name="Kagawa T.F."/>
            <person name="Liu W."/>
            <person name="Song Y."/>
            <person name="Salvetti E."/>
            <person name="Wrobel A."/>
            <person name="Rasinkangas P."/>
            <person name="Parkhill J."/>
            <person name="Rea M.C."/>
            <person name="O'Sullivan O."/>
            <person name="Ritari J."/>
            <person name="Douillard F.P."/>
            <person name="Paul Ross R."/>
            <person name="Yang R."/>
            <person name="Briner A.E."/>
            <person name="Felis G.E."/>
            <person name="de Vos W.M."/>
            <person name="Barrangou R."/>
            <person name="Klaenhammer T.R."/>
            <person name="Caufield P.W."/>
            <person name="Cui Y."/>
            <person name="Zhang H."/>
            <person name="O'Toole P.W."/>
        </authorList>
    </citation>
    <scope>NUCLEOTIDE SEQUENCE [LARGE SCALE GENOMIC DNA]</scope>
    <source>
        <strain evidence="8 9">DSM 16991</strain>
    </source>
</reference>
<evidence type="ECO:0000256" key="5">
    <source>
        <dbReference type="ARBA" id="ARBA00023136"/>
    </source>
</evidence>
<comment type="caution">
    <text evidence="8">The sequence shown here is derived from an EMBL/GenBank/DDBJ whole genome shotgun (WGS) entry which is preliminary data.</text>
</comment>
<dbReference type="InterPro" id="IPR023353">
    <property type="entry name" value="LemA-like_dom_sf"/>
</dbReference>
<dbReference type="OrthoDB" id="9804152at2"/>
<evidence type="ECO:0000256" key="7">
    <source>
        <dbReference type="SAM" id="Phobius"/>
    </source>
</evidence>
<accession>A0A0R1X765</accession>
<evidence type="ECO:0000256" key="3">
    <source>
        <dbReference type="ARBA" id="ARBA00022692"/>
    </source>
</evidence>
<evidence type="ECO:0000256" key="4">
    <source>
        <dbReference type="ARBA" id="ARBA00022989"/>
    </source>
</evidence>
<evidence type="ECO:0000313" key="9">
    <source>
        <dbReference type="Proteomes" id="UP000050949"/>
    </source>
</evidence>
<feature type="compositionally biased region" description="Basic and acidic residues" evidence="6">
    <location>
        <begin position="187"/>
        <end position="197"/>
    </location>
</feature>
<gene>
    <name evidence="8" type="ORF">FC91_GL000363</name>
</gene>
<organism evidence="8 9">
    <name type="scientific">Schleiferilactobacillus harbinensis DSM 16991</name>
    <dbReference type="NCBI Taxonomy" id="1122147"/>
    <lineage>
        <taxon>Bacteria</taxon>
        <taxon>Bacillati</taxon>
        <taxon>Bacillota</taxon>
        <taxon>Bacilli</taxon>
        <taxon>Lactobacillales</taxon>
        <taxon>Lactobacillaceae</taxon>
        <taxon>Schleiferilactobacillus</taxon>
    </lineage>
</organism>
<dbReference type="eggNOG" id="COG1704">
    <property type="taxonomic scope" value="Bacteria"/>
</dbReference>
<comment type="subcellular location">
    <subcellularLocation>
        <location evidence="1">Membrane</location>
        <topology evidence="1">Single-pass membrane protein</topology>
    </subcellularLocation>
</comment>
<dbReference type="Pfam" id="PF04011">
    <property type="entry name" value="LemA"/>
    <property type="match status" value="1"/>
</dbReference>
<evidence type="ECO:0000256" key="2">
    <source>
        <dbReference type="ARBA" id="ARBA00008854"/>
    </source>
</evidence>
<feature type="region of interest" description="Disordered" evidence="6">
    <location>
        <begin position="180"/>
        <end position="205"/>
    </location>
</feature>
<name>A0A0R1X765_9LACO</name>
<dbReference type="PANTHER" id="PTHR34478">
    <property type="entry name" value="PROTEIN LEMA"/>
    <property type="match status" value="1"/>
</dbReference>
<keyword evidence="5 7" id="KW-0472">Membrane</keyword>
<dbReference type="PANTHER" id="PTHR34478:SF2">
    <property type="entry name" value="MEMBRANE PROTEIN"/>
    <property type="match status" value="1"/>
</dbReference>
<dbReference type="SUPFAM" id="SSF140478">
    <property type="entry name" value="LemA-like"/>
    <property type="match status" value="1"/>
</dbReference>
<feature type="transmembrane region" description="Helical" evidence="7">
    <location>
        <begin position="14"/>
        <end position="35"/>
    </location>
</feature>
<comment type="similarity">
    <text evidence="2">Belongs to the LemA family.</text>
</comment>
<evidence type="ECO:0000256" key="6">
    <source>
        <dbReference type="SAM" id="MobiDB-lite"/>
    </source>
</evidence>
<dbReference type="Gene3D" id="1.20.1440.20">
    <property type="entry name" value="LemA-like domain"/>
    <property type="match status" value="1"/>
</dbReference>
<dbReference type="Proteomes" id="UP000050949">
    <property type="component" value="Unassembled WGS sequence"/>
</dbReference>
<dbReference type="GO" id="GO:0016020">
    <property type="term" value="C:membrane"/>
    <property type="evidence" value="ECO:0007669"/>
    <property type="project" value="UniProtKB-SubCell"/>
</dbReference>
<protein>
    <recommendedName>
        <fullName evidence="10">LemA family protein</fullName>
    </recommendedName>
</protein>